<evidence type="ECO:0000313" key="6">
    <source>
        <dbReference type="Proteomes" id="UP001331936"/>
    </source>
</evidence>
<comment type="caution">
    <text evidence="5">The sequence shown here is derived from an EMBL/GenBank/DDBJ whole genome shotgun (WGS) entry which is preliminary data.</text>
</comment>
<dbReference type="CDD" id="cd04433">
    <property type="entry name" value="AFD_class_I"/>
    <property type="match status" value="1"/>
</dbReference>
<dbReference type="InterPro" id="IPR042099">
    <property type="entry name" value="ANL_N_sf"/>
</dbReference>
<comment type="similarity">
    <text evidence="1">Belongs to the ATP-dependent AMP-binding enzyme family.</text>
</comment>
<dbReference type="PROSITE" id="PS00455">
    <property type="entry name" value="AMP_BINDING"/>
    <property type="match status" value="1"/>
</dbReference>
<dbReference type="InterPro" id="IPR045851">
    <property type="entry name" value="AMP-bd_C_sf"/>
</dbReference>
<accession>A0ABU7JMF5</accession>
<keyword evidence="2" id="KW-0436">Ligase</keyword>
<organism evidence="5 6">
    <name type="scientific">Rhodococcus chondri</name>
    <dbReference type="NCBI Taxonomy" id="3065941"/>
    <lineage>
        <taxon>Bacteria</taxon>
        <taxon>Bacillati</taxon>
        <taxon>Actinomycetota</taxon>
        <taxon>Actinomycetes</taxon>
        <taxon>Mycobacteriales</taxon>
        <taxon>Nocardiaceae</taxon>
        <taxon>Rhodococcus</taxon>
    </lineage>
</organism>
<dbReference type="Pfam" id="PF00501">
    <property type="entry name" value="AMP-binding"/>
    <property type="match status" value="1"/>
</dbReference>
<feature type="domain" description="AMP-binding enzyme C-terminal" evidence="4">
    <location>
        <begin position="500"/>
        <end position="575"/>
    </location>
</feature>
<evidence type="ECO:0000256" key="1">
    <source>
        <dbReference type="ARBA" id="ARBA00006432"/>
    </source>
</evidence>
<dbReference type="InterPro" id="IPR000873">
    <property type="entry name" value="AMP-dep_synth/lig_dom"/>
</dbReference>
<dbReference type="InterPro" id="IPR025110">
    <property type="entry name" value="AMP-bd_C"/>
</dbReference>
<dbReference type="Gene3D" id="3.30.300.30">
    <property type="match status" value="1"/>
</dbReference>
<dbReference type="Proteomes" id="UP001331936">
    <property type="component" value="Unassembled WGS sequence"/>
</dbReference>
<evidence type="ECO:0000313" key="5">
    <source>
        <dbReference type="EMBL" id="MEE2031226.1"/>
    </source>
</evidence>
<evidence type="ECO:0000259" key="4">
    <source>
        <dbReference type="Pfam" id="PF13193"/>
    </source>
</evidence>
<sequence length="599" mass="63871">MPGLDIVDRISGGKIKTAKITDTLGALAVLRRAGLVHFPRVDQSIATIAATRKYGPFAGSVHANAERGLEAVAIIDEHGETTYRELEAKSNALVRAWEAAGISADSVLAVMARNHCGLVLTMLAATKLGARLVMMNTGFAPRQLADVAAREKVSTFVYDSEFSDVAAALPHDVRRYLSWRDENVAGASEATGDVAGASEATGDVAGASAARGSGATGDVTADIPTLESTLAGFDGSSVAPPKDYNGFVLLTSGTTGTPKGAPRGRTSPLASAQFLDRVPLRRGQTMLMAAPAFHGTGVSQFALALALGQTVVMMRRFSPVDTLRMIEQHRANVLVVVPTMLQRILDLGKDRISEFDTSSLQILLAAGSALSPEVCRRTSEAFGEVLHNLYGSTECAVATVATPEDLRRAPGTAGRPPVTCRVELFDDDGSRITDSGVVGRIFVASGLSFNGYTDGRDKERIDGLLSTGDIGHWDEQGYLFVDGRDDDMIVSGGENVYPLEVENLLVERDDVLDAAVVGVQDPEFGHRLRAFVVPSPDSARDPEDIKAFVKANLARYKVPREVVFLEELPRNATGKLLRRVLVEMEPPTDASTSSVQRQP</sequence>
<evidence type="ECO:0000256" key="2">
    <source>
        <dbReference type="ARBA" id="ARBA00022598"/>
    </source>
</evidence>
<dbReference type="RefSeq" id="WP_330150657.1">
    <property type="nucleotide sequence ID" value="NZ_JAUZMZ010000011.1"/>
</dbReference>
<dbReference type="Gene3D" id="3.40.50.12780">
    <property type="entry name" value="N-terminal domain of ligase-like"/>
    <property type="match status" value="1"/>
</dbReference>
<feature type="domain" description="AMP-dependent synthetase/ligase" evidence="3">
    <location>
        <begin position="63"/>
        <end position="452"/>
    </location>
</feature>
<proteinExistence type="inferred from homology"/>
<keyword evidence="6" id="KW-1185">Reference proteome</keyword>
<dbReference type="PANTHER" id="PTHR43201:SF5">
    <property type="entry name" value="MEDIUM-CHAIN ACYL-COA LIGASE ACSF2, MITOCHONDRIAL"/>
    <property type="match status" value="1"/>
</dbReference>
<dbReference type="SUPFAM" id="SSF56801">
    <property type="entry name" value="Acetyl-CoA synthetase-like"/>
    <property type="match status" value="1"/>
</dbReference>
<dbReference type="InterPro" id="IPR020845">
    <property type="entry name" value="AMP-binding_CS"/>
</dbReference>
<dbReference type="Pfam" id="PF13193">
    <property type="entry name" value="AMP-binding_C"/>
    <property type="match status" value="1"/>
</dbReference>
<protein>
    <submittedName>
        <fullName evidence="5">Acyl-CoA synthetase</fullName>
    </submittedName>
</protein>
<evidence type="ECO:0000259" key="3">
    <source>
        <dbReference type="Pfam" id="PF00501"/>
    </source>
</evidence>
<dbReference type="PANTHER" id="PTHR43201">
    <property type="entry name" value="ACYL-COA SYNTHETASE"/>
    <property type="match status" value="1"/>
</dbReference>
<reference evidence="5 6" key="1">
    <citation type="submission" date="2023-08" db="EMBL/GenBank/DDBJ databases">
        <authorList>
            <person name="Girao M."/>
            <person name="Carvalho M.F."/>
        </authorList>
    </citation>
    <scope>NUCLEOTIDE SEQUENCE [LARGE SCALE GENOMIC DNA]</scope>
    <source>
        <strain evidence="5 6">CC-R104</strain>
    </source>
</reference>
<dbReference type="EMBL" id="JAUZMZ010000011">
    <property type="protein sequence ID" value="MEE2031226.1"/>
    <property type="molecule type" value="Genomic_DNA"/>
</dbReference>
<gene>
    <name evidence="5" type="ORF">Q8814_03710</name>
</gene>
<name>A0ABU7JMF5_9NOCA</name>